<feature type="transmembrane region" description="Helical" evidence="1">
    <location>
        <begin position="55"/>
        <end position="75"/>
    </location>
</feature>
<protein>
    <submittedName>
        <fullName evidence="2">Uncharacterized protein</fullName>
    </submittedName>
</protein>
<feature type="non-terminal residue" evidence="2">
    <location>
        <position position="1"/>
    </location>
</feature>
<feature type="non-terminal residue" evidence="2">
    <location>
        <position position="87"/>
    </location>
</feature>
<name>A0AAD8ELU6_DIPPU</name>
<gene>
    <name evidence="2" type="ORF">L9F63_013725</name>
</gene>
<dbReference type="Proteomes" id="UP001233999">
    <property type="component" value="Unassembled WGS sequence"/>
</dbReference>
<proteinExistence type="predicted"/>
<accession>A0AAD8ELU6</accession>
<evidence type="ECO:0000313" key="2">
    <source>
        <dbReference type="EMBL" id="KAJ9595003.1"/>
    </source>
</evidence>
<comment type="caution">
    <text evidence="2">The sequence shown here is derived from an EMBL/GenBank/DDBJ whole genome shotgun (WGS) entry which is preliminary data.</text>
</comment>
<dbReference type="EMBL" id="JASPKZ010002700">
    <property type="protein sequence ID" value="KAJ9595003.1"/>
    <property type="molecule type" value="Genomic_DNA"/>
</dbReference>
<keyword evidence="1" id="KW-1133">Transmembrane helix</keyword>
<reference evidence="2" key="2">
    <citation type="submission" date="2023-05" db="EMBL/GenBank/DDBJ databases">
        <authorList>
            <person name="Fouks B."/>
        </authorList>
    </citation>
    <scope>NUCLEOTIDE SEQUENCE</scope>
    <source>
        <strain evidence="2">Stay&amp;Tobe</strain>
        <tissue evidence="2">Testes</tissue>
    </source>
</reference>
<evidence type="ECO:0000256" key="1">
    <source>
        <dbReference type="SAM" id="Phobius"/>
    </source>
</evidence>
<evidence type="ECO:0000313" key="3">
    <source>
        <dbReference type="Proteomes" id="UP001233999"/>
    </source>
</evidence>
<dbReference type="AlphaFoldDB" id="A0AAD8ELU6"/>
<keyword evidence="1" id="KW-0472">Membrane</keyword>
<sequence>LSINFFNYFIILISYLRFSYVPLNSPNPAILISKYCTSNSDRLSFNYFVVSERKIAYVILIEFVISNTLIFSTFVTTQYSNIRTHLE</sequence>
<organism evidence="2 3">
    <name type="scientific">Diploptera punctata</name>
    <name type="common">Pacific beetle cockroach</name>
    <dbReference type="NCBI Taxonomy" id="6984"/>
    <lineage>
        <taxon>Eukaryota</taxon>
        <taxon>Metazoa</taxon>
        <taxon>Ecdysozoa</taxon>
        <taxon>Arthropoda</taxon>
        <taxon>Hexapoda</taxon>
        <taxon>Insecta</taxon>
        <taxon>Pterygota</taxon>
        <taxon>Neoptera</taxon>
        <taxon>Polyneoptera</taxon>
        <taxon>Dictyoptera</taxon>
        <taxon>Blattodea</taxon>
        <taxon>Blaberoidea</taxon>
        <taxon>Blaberidae</taxon>
        <taxon>Diplopterinae</taxon>
        <taxon>Diploptera</taxon>
    </lineage>
</organism>
<keyword evidence="1" id="KW-0812">Transmembrane</keyword>
<reference evidence="2" key="1">
    <citation type="journal article" date="2023" name="IScience">
        <title>Live-bearing cockroach genome reveals convergent evolutionary mechanisms linked to viviparity in insects and beyond.</title>
        <authorList>
            <person name="Fouks B."/>
            <person name="Harrison M.C."/>
            <person name="Mikhailova A.A."/>
            <person name="Marchal E."/>
            <person name="English S."/>
            <person name="Carruthers M."/>
            <person name="Jennings E.C."/>
            <person name="Chiamaka E.L."/>
            <person name="Frigard R.A."/>
            <person name="Pippel M."/>
            <person name="Attardo G.M."/>
            <person name="Benoit J.B."/>
            <person name="Bornberg-Bauer E."/>
            <person name="Tobe S.S."/>
        </authorList>
    </citation>
    <scope>NUCLEOTIDE SEQUENCE</scope>
    <source>
        <strain evidence="2">Stay&amp;Tobe</strain>
    </source>
</reference>
<keyword evidence="3" id="KW-1185">Reference proteome</keyword>